<sequence>MRLKYSGGFVQLRKLENPVRSDLKAEPQMSDASNPIVTDGRAEVAFKPGSGSGDQPGFAALDHLYYRDPMKILFPRPMAGDLVTAVLVTTSGGMVGGDHLAFEGRVRAGASALFTAQAAEKIYRSAGPDCVMSVDLAAEDNGWLEWLPHETILFDQARLRRKTNVSVTGSGQVMAGEIMVFGRLARGEVFATGLARDAWDVSIDGRPVWRDALHLEGDVLRILDHPASFDGARAAATAILVGQGAEDKLDIARDCLARASDGLTDTDVLCAATAMKGIVITRFMARDPMKLRRVYGAWWKQFRHETRGLPARLPRLWEI</sequence>
<evidence type="ECO:0000313" key="4">
    <source>
        <dbReference type="EMBL" id="RCK53440.1"/>
    </source>
</evidence>
<evidence type="ECO:0000313" key="5">
    <source>
        <dbReference type="Proteomes" id="UP000252266"/>
    </source>
</evidence>
<comment type="subcellular location">
    <subcellularLocation>
        <location evidence="3">Cytoplasm</location>
    </subcellularLocation>
</comment>
<evidence type="ECO:0000256" key="2">
    <source>
        <dbReference type="ARBA" id="ARBA00023186"/>
    </source>
</evidence>
<dbReference type="AlphaFoldDB" id="A0A367XJW0"/>
<keyword evidence="2 3" id="KW-0143">Chaperone</keyword>
<proteinExistence type="inferred from homology"/>
<comment type="function">
    <text evidence="3">Required for maturation of urease via the functional incorporation of the urease nickel metallocenter.</text>
</comment>
<protein>
    <recommendedName>
        <fullName evidence="3">Urease accessory protein UreD</fullName>
    </recommendedName>
</protein>
<evidence type="ECO:0000256" key="1">
    <source>
        <dbReference type="ARBA" id="ARBA00007177"/>
    </source>
</evidence>
<accession>A0A367XJW0</accession>
<evidence type="ECO:0000256" key="3">
    <source>
        <dbReference type="HAMAP-Rule" id="MF_01384"/>
    </source>
</evidence>
<comment type="caution">
    <text evidence="4">The sequence shown here is derived from an EMBL/GenBank/DDBJ whole genome shotgun (WGS) entry which is preliminary data.</text>
</comment>
<dbReference type="EMBL" id="JPWJ01000001">
    <property type="protein sequence ID" value="RCK53440.1"/>
    <property type="molecule type" value="Genomic_DNA"/>
</dbReference>
<organism evidence="4 5">
    <name type="scientific">Thalassospira xiamenensis</name>
    <dbReference type="NCBI Taxonomy" id="220697"/>
    <lineage>
        <taxon>Bacteria</taxon>
        <taxon>Pseudomonadati</taxon>
        <taxon>Pseudomonadota</taxon>
        <taxon>Alphaproteobacteria</taxon>
        <taxon>Rhodospirillales</taxon>
        <taxon>Thalassospiraceae</taxon>
        <taxon>Thalassospira</taxon>
    </lineage>
</organism>
<reference evidence="4 5" key="1">
    <citation type="submission" date="2014-07" db="EMBL/GenBank/DDBJ databases">
        <title>Draft genome sequence of Thalassospira xiamenensis IB13.</title>
        <authorList>
            <person name="Lai Q."/>
            <person name="Shao Z."/>
        </authorList>
    </citation>
    <scope>NUCLEOTIDE SEQUENCE [LARGE SCALE GENOMIC DNA]</scope>
    <source>
        <strain evidence="4 5">IB13</strain>
    </source>
</reference>
<dbReference type="HAMAP" id="MF_01384">
    <property type="entry name" value="UreD"/>
    <property type="match status" value="1"/>
</dbReference>
<comment type="similarity">
    <text evidence="1 3">Belongs to the UreD family.</text>
</comment>
<keyword evidence="3" id="KW-0996">Nickel insertion</keyword>
<dbReference type="PANTHER" id="PTHR33643:SF1">
    <property type="entry name" value="UREASE ACCESSORY PROTEIN D"/>
    <property type="match status" value="1"/>
</dbReference>
<name>A0A367XJW0_9PROT</name>
<comment type="subunit">
    <text evidence="3">UreD, UreF and UreG form a complex that acts as a GTP-hydrolysis-dependent molecular chaperone, activating the urease apoprotein by helping to assemble the nickel containing metallocenter of UreC. The UreE protein probably delivers the nickel.</text>
</comment>
<dbReference type="GO" id="GO:0016151">
    <property type="term" value="F:nickel cation binding"/>
    <property type="evidence" value="ECO:0007669"/>
    <property type="project" value="UniProtKB-UniRule"/>
</dbReference>
<keyword evidence="3" id="KW-0963">Cytoplasm</keyword>
<gene>
    <name evidence="3" type="primary">ureD</name>
    <name evidence="4" type="ORF">TH44_04480</name>
</gene>
<dbReference type="GO" id="GO:0005737">
    <property type="term" value="C:cytoplasm"/>
    <property type="evidence" value="ECO:0007669"/>
    <property type="project" value="UniProtKB-SubCell"/>
</dbReference>
<dbReference type="InterPro" id="IPR002669">
    <property type="entry name" value="UreD"/>
</dbReference>
<dbReference type="Pfam" id="PF01774">
    <property type="entry name" value="UreD"/>
    <property type="match status" value="1"/>
</dbReference>
<dbReference type="PANTHER" id="PTHR33643">
    <property type="entry name" value="UREASE ACCESSORY PROTEIN D"/>
    <property type="match status" value="1"/>
</dbReference>
<dbReference type="Proteomes" id="UP000252266">
    <property type="component" value="Unassembled WGS sequence"/>
</dbReference>